<dbReference type="PANTHER" id="PTHR46888">
    <property type="entry name" value="ZINC KNUCKLE DOMAINCONTAINING PROTEIN-RELATED"/>
    <property type="match status" value="1"/>
</dbReference>
<keyword evidence="2" id="KW-0863">Zinc-finger</keyword>
<reference evidence="6 7" key="1">
    <citation type="submission" date="2024-09" db="EMBL/GenBank/DDBJ databases">
        <title>A chromosome-level genome assembly of Gray's grenadier anchovy, Coilia grayii.</title>
        <authorList>
            <person name="Fu Z."/>
        </authorList>
    </citation>
    <scope>NUCLEOTIDE SEQUENCE [LARGE SCALE GENOMIC DNA]</scope>
    <source>
        <strain evidence="6">G4</strain>
        <tissue evidence="6">Muscle</tissue>
    </source>
</reference>
<keyword evidence="2" id="KW-0479">Metal-binding</keyword>
<dbReference type="InterPro" id="IPR038269">
    <property type="entry name" value="SCAN_sf"/>
</dbReference>
<sequence length="673" mass="75217">MEQRRFEAAEREKVLALRRFEAAEREKERQLEYERLKLRDREVERENSMQLERLRLIAEGKLAGGEDSSRSFVGATSEESLSSMLKFLPKFNDRDPDIFFSLFEGIADERNWSDSVRTLLLQSVFTGKAQEAFIALSVSERKKYKSVKEPVLRAFEQVPEFYRQRFRNWRKGERQTFSEVARDLTAFFNRWCVSVNVSTFEALCDLIILEQFKNVVPERIAVFINEHKVTTAAEAAVLADEFVLTHRGKSRDLYTHSREEHRPFVSFSHSAGRQDRPPGSSIDQEKCNYCLQSGHWKRDCPALRTKNKNRSNPPRSVVCVAPVKLNSAVKVVESQTPSVGTVPTGLSVCEVPECPGEEPCCSEQHQLQASEGYGPFITTGYISLLGSSERKPVRMLRDTGASETFVVESALPFSPESSTGKCVLIRGIGMQTLSVPLHQIEFHSDLVQGEALVAVRSSLPVEGVEVILGNNLAGDRVWPDVPSPPVVCSEVFSDVQNVDACVSQFPEVFTACAVTRAKSRAQAINKSSVLPQLHSLPASLSRSEVILAQTEDEELGEALAGALPGEKMQCVDGGYFVLDGLLVRKYLPYNTELEDAVVQVVLPKNFRQCVLQTAHGDVAGHFGIKKTYMRLLQHFYWPRMKRDVSSCVSSGWKAKSVIEASTAVSYSGYGPAI</sequence>
<dbReference type="EMBL" id="JBHFQA010000012">
    <property type="protein sequence ID" value="KAL2089323.1"/>
    <property type="molecule type" value="Genomic_DNA"/>
</dbReference>
<dbReference type="Pfam" id="PF17921">
    <property type="entry name" value="Integrase_H2C2"/>
    <property type="match status" value="1"/>
</dbReference>
<dbReference type="Gene3D" id="1.10.340.70">
    <property type="match status" value="1"/>
</dbReference>
<evidence type="ECO:0000256" key="1">
    <source>
        <dbReference type="ARBA" id="ARBA00039658"/>
    </source>
</evidence>
<dbReference type="PROSITE" id="PS50158">
    <property type="entry name" value="ZF_CCHC"/>
    <property type="match status" value="1"/>
</dbReference>
<evidence type="ECO:0000256" key="2">
    <source>
        <dbReference type="PROSITE-ProRule" id="PRU00047"/>
    </source>
</evidence>
<dbReference type="PROSITE" id="PS50175">
    <property type="entry name" value="ASP_PROT_RETROV"/>
    <property type="match status" value="1"/>
</dbReference>
<organism evidence="6 7">
    <name type="scientific">Coilia grayii</name>
    <name type="common">Gray's grenadier anchovy</name>
    <dbReference type="NCBI Taxonomy" id="363190"/>
    <lineage>
        <taxon>Eukaryota</taxon>
        <taxon>Metazoa</taxon>
        <taxon>Chordata</taxon>
        <taxon>Craniata</taxon>
        <taxon>Vertebrata</taxon>
        <taxon>Euteleostomi</taxon>
        <taxon>Actinopterygii</taxon>
        <taxon>Neopterygii</taxon>
        <taxon>Teleostei</taxon>
        <taxon>Clupei</taxon>
        <taxon>Clupeiformes</taxon>
        <taxon>Clupeoidei</taxon>
        <taxon>Engraulidae</taxon>
        <taxon>Coilinae</taxon>
        <taxon>Coilia</taxon>
    </lineage>
</organism>
<dbReference type="Gene3D" id="4.10.60.10">
    <property type="entry name" value="Zinc finger, CCHC-type"/>
    <property type="match status" value="1"/>
</dbReference>
<proteinExistence type="predicted"/>
<dbReference type="FunFam" id="1.10.340.70:FF:000001">
    <property type="entry name" value="Retrovirus-related Pol polyprotein from transposon gypsy-like Protein"/>
    <property type="match status" value="1"/>
</dbReference>
<protein>
    <recommendedName>
        <fullName evidence="1">Gypsy retrotransposon integrase-like protein 1</fullName>
    </recommendedName>
</protein>
<evidence type="ECO:0000259" key="4">
    <source>
        <dbReference type="PROSITE" id="PS50175"/>
    </source>
</evidence>
<gene>
    <name evidence="6" type="ORF">ACEWY4_014011</name>
</gene>
<comment type="caution">
    <text evidence="6">The sequence shown here is derived from an EMBL/GenBank/DDBJ whole genome shotgun (WGS) entry which is preliminary data.</text>
</comment>
<dbReference type="PANTHER" id="PTHR46888:SF13">
    <property type="entry name" value="RIBONUCLEASE H"/>
    <property type="match status" value="1"/>
</dbReference>
<dbReference type="Proteomes" id="UP001591681">
    <property type="component" value="Unassembled WGS sequence"/>
</dbReference>
<name>A0ABD1JR24_9TELE</name>
<evidence type="ECO:0000259" key="5">
    <source>
        <dbReference type="PROSITE" id="PS50804"/>
    </source>
</evidence>
<dbReference type="InterPro" id="IPR041588">
    <property type="entry name" value="Integrase_H2C2"/>
</dbReference>
<dbReference type="SMART" id="SM00343">
    <property type="entry name" value="ZnF_C2HC"/>
    <property type="match status" value="1"/>
</dbReference>
<dbReference type="InterPro" id="IPR003309">
    <property type="entry name" value="SCAN_dom"/>
</dbReference>
<evidence type="ECO:0000313" key="7">
    <source>
        <dbReference type="Proteomes" id="UP001591681"/>
    </source>
</evidence>
<dbReference type="Pfam" id="PF02023">
    <property type="entry name" value="SCAN"/>
    <property type="match status" value="1"/>
</dbReference>
<feature type="domain" description="Peptidase A2" evidence="4">
    <location>
        <begin position="393"/>
        <end position="429"/>
    </location>
</feature>
<dbReference type="InterPro" id="IPR001878">
    <property type="entry name" value="Znf_CCHC"/>
</dbReference>
<dbReference type="AlphaFoldDB" id="A0ABD1JR24"/>
<accession>A0ABD1JR24</accession>
<keyword evidence="2" id="KW-0862">Zinc</keyword>
<evidence type="ECO:0000313" key="6">
    <source>
        <dbReference type="EMBL" id="KAL2089323.1"/>
    </source>
</evidence>
<feature type="domain" description="CCHC-type" evidence="3">
    <location>
        <begin position="286"/>
        <end position="301"/>
    </location>
</feature>
<dbReference type="InterPro" id="IPR001995">
    <property type="entry name" value="Peptidase_A2_cat"/>
</dbReference>
<keyword evidence="7" id="KW-1185">Reference proteome</keyword>
<dbReference type="InterPro" id="IPR036875">
    <property type="entry name" value="Znf_CCHC_sf"/>
</dbReference>
<dbReference type="SUPFAM" id="SSF47353">
    <property type="entry name" value="Retrovirus capsid dimerization domain-like"/>
    <property type="match status" value="1"/>
</dbReference>
<dbReference type="Gene3D" id="1.10.4020.10">
    <property type="entry name" value="DNA breaking-rejoining enzymes"/>
    <property type="match status" value="1"/>
</dbReference>
<dbReference type="PROSITE" id="PS50804">
    <property type="entry name" value="SCAN_BOX"/>
    <property type="match status" value="1"/>
</dbReference>
<dbReference type="SUPFAM" id="SSF57756">
    <property type="entry name" value="Retrovirus zinc finger-like domains"/>
    <property type="match status" value="1"/>
</dbReference>
<dbReference type="GO" id="GO:0008270">
    <property type="term" value="F:zinc ion binding"/>
    <property type="evidence" value="ECO:0007669"/>
    <property type="project" value="UniProtKB-KW"/>
</dbReference>
<evidence type="ECO:0000259" key="3">
    <source>
        <dbReference type="PROSITE" id="PS50158"/>
    </source>
</evidence>
<feature type="domain" description="SCAN box" evidence="5">
    <location>
        <begin position="163"/>
        <end position="242"/>
    </location>
</feature>